<keyword evidence="1" id="KW-0472">Membrane</keyword>
<protein>
    <recommendedName>
        <fullName evidence="2">VWFA domain-containing protein</fullName>
    </recommendedName>
</protein>
<proteinExistence type="predicted"/>
<feature type="domain" description="VWFA" evidence="2">
    <location>
        <begin position="355"/>
        <end position="545"/>
    </location>
</feature>
<feature type="transmembrane region" description="Helical" evidence="1">
    <location>
        <begin position="62"/>
        <end position="85"/>
    </location>
</feature>
<keyword evidence="4" id="KW-1185">Reference proteome</keyword>
<accession>A0A6A6DZZ0</accession>
<evidence type="ECO:0000313" key="3">
    <source>
        <dbReference type="EMBL" id="KAF2184563.1"/>
    </source>
</evidence>
<gene>
    <name evidence="3" type="ORF">K469DRAFT_666366</name>
</gene>
<sequence>MWNRSYTCSIPMTAYTPKSTVLGSTPLTDTSAGALTTIWIPLASCLPAGQKSSDKSSVSKGAVAGISVAGTIVVLALLLGALFFLRRRSRRTGSGNQPEYETNARDTDLHEARIQVTENSTPEKPGLHGSPLRHSKKLAAESVHVLKESDRLVAEPPVEYRAKNSTIPAISTVSETVEAGSRPSAREEARTFPEPIGVTTALQPAGERIVSQLFREFNAHLAAELSDGARRANLEECIRRSCSITNDSIVCDAVQGVANTFANHICDNFTKEMTEKTAAAQKVPWRAQLPSQSLQIADEYLKFLSRFVEQNLQRFYDPYDETVRNIAEQAARKVSRKVNVPQQLMPGLAKLALYDFIMFCDDSHSMQEEDRIPALRDTLGRVTAIATVLSPDGISVRTLNSSQDVCGGWDNLKTVEDVNNRMDSVSYRGDTRLGTILRDKILDPMVLNKAKSGSLKKPVIVVIITDGKANNEPPKALSESIGECNDEMERLGYNNASVVFLISRVGTSETARQFVEGLGNDSRIGNTVYVSENDMALKRAAFENSGDNNGYTLLLIKLFLAALQVRTSAGLVLTQ</sequence>
<evidence type="ECO:0000256" key="1">
    <source>
        <dbReference type="SAM" id="Phobius"/>
    </source>
</evidence>
<evidence type="ECO:0000313" key="4">
    <source>
        <dbReference type="Proteomes" id="UP000800200"/>
    </source>
</evidence>
<dbReference type="PANTHER" id="PTHR34706">
    <property type="entry name" value="SLR1338 PROTEIN"/>
    <property type="match status" value="1"/>
</dbReference>
<dbReference type="EMBL" id="ML994637">
    <property type="protein sequence ID" value="KAF2184563.1"/>
    <property type="molecule type" value="Genomic_DNA"/>
</dbReference>
<evidence type="ECO:0000259" key="2">
    <source>
        <dbReference type="PROSITE" id="PS50234"/>
    </source>
</evidence>
<dbReference type="PANTHER" id="PTHR34706:SF3">
    <property type="entry name" value="ANKYRIN REPEAT PROTEIN (AFU_ORTHOLOGUE AFUA_7G06200)"/>
    <property type="match status" value="1"/>
</dbReference>
<dbReference type="Proteomes" id="UP000800200">
    <property type="component" value="Unassembled WGS sequence"/>
</dbReference>
<keyword evidence="1" id="KW-1133">Transmembrane helix</keyword>
<name>A0A6A6DZZ0_9PEZI</name>
<dbReference type="OrthoDB" id="2142040at2759"/>
<dbReference type="SUPFAM" id="SSF53300">
    <property type="entry name" value="vWA-like"/>
    <property type="match status" value="1"/>
</dbReference>
<organism evidence="3 4">
    <name type="scientific">Zopfia rhizophila CBS 207.26</name>
    <dbReference type="NCBI Taxonomy" id="1314779"/>
    <lineage>
        <taxon>Eukaryota</taxon>
        <taxon>Fungi</taxon>
        <taxon>Dikarya</taxon>
        <taxon>Ascomycota</taxon>
        <taxon>Pezizomycotina</taxon>
        <taxon>Dothideomycetes</taxon>
        <taxon>Dothideomycetes incertae sedis</taxon>
        <taxon>Zopfiaceae</taxon>
        <taxon>Zopfia</taxon>
    </lineage>
</organism>
<reference evidence="3" key="1">
    <citation type="journal article" date="2020" name="Stud. Mycol.">
        <title>101 Dothideomycetes genomes: a test case for predicting lifestyles and emergence of pathogens.</title>
        <authorList>
            <person name="Haridas S."/>
            <person name="Albert R."/>
            <person name="Binder M."/>
            <person name="Bloem J."/>
            <person name="Labutti K."/>
            <person name="Salamov A."/>
            <person name="Andreopoulos B."/>
            <person name="Baker S."/>
            <person name="Barry K."/>
            <person name="Bills G."/>
            <person name="Bluhm B."/>
            <person name="Cannon C."/>
            <person name="Castanera R."/>
            <person name="Culley D."/>
            <person name="Daum C."/>
            <person name="Ezra D."/>
            <person name="Gonzalez J."/>
            <person name="Henrissat B."/>
            <person name="Kuo A."/>
            <person name="Liang C."/>
            <person name="Lipzen A."/>
            <person name="Lutzoni F."/>
            <person name="Magnuson J."/>
            <person name="Mondo S."/>
            <person name="Nolan M."/>
            <person name="Ohm R."/>
            <person name="Pangilinan J."/>
            <person name="Park H.-J."/>
            <person name="Ramirez L."/>
            <person name="Alfaro M."/>
            <person name="Sun H."/>
            <person name="Tritt A."/>
            <person name="Yoshinaga Y."/>
            <person name="Zwiers L.-H."/>
            <person name="Turgeon B."/>
            <person name="Goodwin S."/>
            <person name="Spatafora J."/>
            <person name="Crous P."/>
            <person name="Grigoriev I."/>
        </authorList>
    </citation>
    <scope>NUCLEOTIDE SEQUENCE</scope>
    <source>
        <strain evidence="3">CBS 207.26</strain>
    </source>
</reference>
<dbReference type="Gene3D" id="3.40.50.410">
    <property type="entry name" value="von Willebrand factor, type A domain"/>
    <property type="match status" value="1"/>
</dbReference>
<keyword evidence="1" id="KW-0812">Transmembrane</keyword>
<dbReference type="PROSITE" id="PS50234">
    <property type="entry name" value="VWFA"/>
    <property type="match status" value="1"/>
</dbReference>
<dbReference type="InterPro" id="IPR036465">
    <property type="entry name" value="vWFA_dom_sf"/>
</dbReference>
<dbReference type="InterPro" id="IPR002035">
    <property type="entry name" value="VWF_A"/>
</dbReference>
<dbReference type="AlphaFoldDB" id="A0A6A6DZZ0"/>